<evidence type="ECO:0000256" key="6">
    <source>
        <dbReference type="ARBA" id="ARBA00023136"/>
    </source>
</evidence>
<comment type="caution">
    <text evidence="10">The sequence shown here is derived from an EMBL/GenBank/DDBJ whole genome shotgun (WGS) entry which is preliminary data.</text>
</comment>
<keyword evidence="3" id="KW-1003">Cell membrane</keyword>
<dbReference type="SMART" id="SM00044">
    <property type="entry name" value="CYCc"/>
    <property type="match status" value="1"/>
</dbReference>
<dbReference type="Gene3D" id="6.10.340.10">
    <property type="match status" value="1"/>
</dbReference>
<dbReference type="InterPro" id="IPR029787">
    <property type="entry name" value="Nucleotide_cyclase"/>
</dbReference>
<dbReference type="Pfam" id="PF00672">
    <property type="entry name" value="HAMP"/>
    <property type="match status" value="1"/>
</dbReference>
<comment type="similarity">
    <text evidence="2">Belongs to the adenylyl cyclase class-3 family.</text>
</comment>
<protein>
    <submittedName>
        <fullName evidence="10">Adenylate cyclase, family protein 3</fullName>
    </submittedName>
</protein>
<dbReference type="PANTHER" id="PTHR43081">
    <property type="entry name" value="ADENYLATE CYCLASE, TERMINAL-DIFFERENTIATION SPECIFIC-RELATED"/>
    <property type="match status" value="1"/>
</dbReference>
<evidence type="ECO:0000256" key="3">
    <source>
        <dbReference type="ARBA" id="ARBA00022475"/>
    </source>
</evidence>
<dbReference type="Proteomes" id="UP000069705">
    <property type="component" value="Unassembled WGS sequence"/>
</dbReference>
<evidence type="ECO:0000256" key="1">
    <source>
        <dbReference type="ARBA" id="ARBA00004651"/>
    </source>
</evidence>
<sequence>MGAIRLSVSYAARQIYAQTTAAAAVTLVVLTLSRNTVGDARELLTQANLVALIALMVAAAIVDTVVGWVNVHPTFKWFAAGEDPTPQQQRAAMRIAPRQTIIQFTTWAVSALVYTLLNLGAGGGVAYVMGGAILFGGVAAACMGFLVTQRMLRPIVAASLTATSATIVRMPGVLARLITIWTLFSGLPLAGIALIVLARSNGWFVQKTAPVEAAVLVLAVISLVFGLRSMVLVARSVSDPVGEVVLAMKAVERGWSGVSVKVYESSEIGRLQYGFNRMLAGLAERNRLRDLFGRYVGVDVARHALQQGGAVTGDVREAAVLYVDLVGSTALGASRPPQEVAQLLNGFFKIVVDTVERHHGLINKFEGDAVLAVFGAPLRLDNPASSALATARALVPRLHQLPDVEFGVGISCGSVFAGNIGAENRYEYTVIGDAVNEAARLADHAKDRESTVLCSGSALAHADADEGGHWAVRGSTVLRGRSTATVFAEPVNPSGEQT</sequence>
<feature type="domain" description="Guanylate cyclase" evidence="8">
    <location>
        <begin position="319"/>
        <end position="442"/>
    </location>
</feature>
<feature type="transmembrane region" description="Helical" evidence="7">
    <location>
        <begin position="209"/>
        <end position="227"/>
    </location>
</feature>
<organism evidence="10 11">
    <name type="scientific">Mycolicibacterium fortuitum subsp. acetamidolyticum</name>
    <dbReference type="NCBI Taxonomy" id="144550"/>
    <lineage>
        <taxon>Bacteria</taxon>
        <taxon>Bacillati</taxon>
        <taxon>Actinomycetota</taxon>
        <taxon>Actinomycetes</taxon>
        <taxon>Mycobacteriales</taxon>
        <taxon>Mycobacteriaceae</taxon>
        <taxon>Mycolicibacterium</taxon>
    </lineage>
</organism>
<keyword evidence="5 7" id="KW-1133">Transmembrane helix</keyword>
<dbReference type="Gene3D" id="3.30.70.1230">
    <property type="entry name" value="Nucleotide cyclase"/>
    <property type="match status" value="1"/>
</dbReference>
<dbReference type="GO" id="GO:0006171">
    <property type="term" value="P:cAMP biosynthetic process"/>
    <property type="evidence" value="ECO:0007669"/>
    <property type="project" value="TreeGrafter"/>
</dbReference>
<feature type="transmembrane region" description="Helical" evidence="7">
    <location>
        <begin position="15"/>
        <end position="37"/>
    </location>
</feature>
<dbReference type="CDD" id="cd06225">
    <property type="entry name" value="HAMP"/>
    <property type="match status" value="1"/>
</dbReference>
<proteinExistence type="inferred from homology"/>
<comment type="subcellular location">
    <subcellularLocation>
        <location evidence="1">Cell membrane</location>
        <topology evidence="1">Multi-pass membrane protein</topology>
    </subcellularLocation>
</comment>
<dbReference type="GO" id="GO:0035556">
    <property type="term" value="P:intracellular signal transduction"/>
    <property type="evidence" value="ECO:0007669"/>
    <property type="project" value="InterPro"/>
</dbReference>
<accession>A0A117IF23</accession>
<evidence type="ECO:0000259" key="8">
    <source>
        <dbReference type="PROSITE" id="PS50125"/>
    </source>
</evidence>
<dbReference type="GO" id="GO:0004016">
    <property type="term" value="F:adenylate cyclase activity"/>
    <property type="evidence" value="ECO:0007669"/>
    <property type="project" value="UniProtKB-ARBA"/>
</dbReference>
<evidence type="ECO:0000313" key="11">
    <source>
        <dbReference type="Proteomes" id="UP000069705"/>
    </source>
</evidence>
<evidence type="ECO:0000256" key="4">
    <source>
        <dbReference type="ARBA" id="ARBA00022692"/>
    </source>
</evidence>
<dbReference type="PROSITE" id="PS50125">
    <property type="entry name" value="GUANYLATE_CYCLASE_2"/>
    <property type="match status" value="1"/>
</dbReference>
<evidence type="ECO:0000313" key="10">
    <source>
        <dbReference type="EMBL" id="GAT03606.1"/>
    </source>
</evidence>
<dbReference type="AlphaFoldDB" id="A0A117IF23"/>
<evidence type="ECO:0000256" key="7">
    <source>
        <dbReference type="SAM" id="Phobius"/>
    </source>
</evidence>
<dbReference type="PROSITE" id="PS50885">
    <property type="entry name" value="HAMP"/>
    <property type="match status" value="1"/>
</dbReference>
<evidence type="ECO:0000256" key="5">
    <source>
        <dbReference type="ARBA" id="ARBA00022989"/>
    </source>
</evidence>
<evidence type="ECO:0000259" key="9">
    <source>
        <dbReference type="PROSITE" id="PS50885"/>
    </source>
</evidence>
<feature type="transmembrane region" description="Helical" evidence="7">
    <location>
        <begin position="125"/>
        <end position="147"/>
    </location>
</feature>
<feature type="transmembrane region" description="Helical" evidence="7">
    <location>
        <begin position="178"/>
        <end position="197"/>
    </location>
</feature>
<dbReference type="InterPro" id="IPR050697">
    <property type="entry name" value="Adenylyl/Guanylyl_Cyclase_3/4"/>
</dbReference>
<dbReference type="PANTHER" id="PTHR43081:SF17">
    <property type="entry name" value="BLL5647 PROTEIN"/>
    <property type="match status" value="1"/>
</dbReference>
<dbReference type="EMBL" id="BCSZ01000033">
    <property type="protein sequence ID" value="GAT03606.1"/>
    <property type="molecule type" value="Genomic_DNA"/>
</dbReference>
<reference evidence="11" key="2">
    <citation type="submission" date="2016-02" db="EMBL/GenBank/DDBJ databases">
        <title>Draft genome sequence of five rapidly growing Mycobacterium species.</title>
        <authorList>
            <person name="Katahira K."/>
            <person name="Gotou Y."/>
            <person name="Iida K."/>
            <person name="Ogura Y."/>
            <person name="Hayashi T."/>
        </authorList>
    </citation>
    <scope>NUCLEOTIDE SEQUENCE [LARGE SCALE GENOMIC DNA]</scope>
    <source>
        <strain evidence="11">JCM6368</strain>
    </source>
</reference>
<dbReference type="SMART" id="SM00304">
    <property type="entry name" value="HAMP"/>
    <property type="match status" value="1"/>
</dbReference>
<feature type="transmembrane region" description="Helical" evidence="7">
    <location>
        <begin position="49"/>
        <end position="69"/>
    </location>
</feature>
<evidence type="ECO:0000256" key="2">
    <source>
        <dbReference type="ARBA" id="ARBA00005381"/>
    </source>
</evidence>
<dbReference type="SUPFAM" id="SSF158472">
    <property type="entry name" value="HAMP domain-like"/>
    <property type="match status" value="1"/>
</dbReference>
<dbReference type="Pfam" id="PF00211">
    <property type="entry name" value="Guanylate_cyc"/>
    <property type="match status" value="1"/>
</dbReference>
<dbReference type="InterPro" id="IPR001054">
    <property type="entry name" value="A/G_cyclase"/>
</dbReference>
<dbReference type="GO" id="GO:0005886">
    <property type="term" value="C:plasma membrane"/>
    <property type="evidence" value="ECO:0007669"/>
    <property type="project" value="UniProtKB-SubCell"/>
</dbReference>
<keyword evidence="6 7" id="KW-0472">Membrane</keyword>
<dbReference type="SUPFAM" id="SSF55073">
    <property type="entry name" value="Nucleotide cyclase"/>
    <property type="match status" value="1"/>
</dbReference>
<gene>
    <name evidence="10" type="ORF">RMCFA_3718</name>
</gene>
<dbReference type="RefSeq" id="WP_054602854.1">
    <property type="nucleotide sequence ID" value="NZ_BCSZ01000033.1"/>
</dbReference>
<dbReference type="InterPro" id="IPR003660">
    <property type="entry name" value="HAMP_dom"/>
</dbReference>
<reference evidence="10 11" key="1">
    <citation type="journal article" date="2016" name="Genome Announc.">
        <title>Draft Genome Sequences of Five Rapidly Growing Mycobacterium Species, M. thermoresistibile, M. fortuitum subsp. acetamidolyticum, M. canariasense, M. brisbanense, and M. novocastrense.</title>
        <authorList>
            <person name="Katahira K."/>
            <person name="Ogura Y."/>
            <person name="Gotoh Y."/>
            <person name="Hayashi T."/>
        </authorList>
    </citation>
    <scope>NUCLEOTIDE SEQUENCE [LARGE SCALE GENOMIC DNA]</scope>
    <source>
        <strain evidence="10 11">JCM6368</strain>
    </source>
</reference>
<keyword evidence="4 7" id="KW-0812">Transmembrane</keyword>
<name>A0A117IF23_MYCFO</name>
<feature type="domain" description="HAMP" evidence="9">
    <location>
        <begin position="235"/>
        <end position="287"/>
    </location>
</feature>
<dbReference type="CDD" id="cd07302">
    <property type="entry name" value="CHD"/>
    <property type="match status" value="1"/>
</dbReference>